<organism evidence="2 3">
    <name type="scientific">Petrolisthes cinctipes</name>
    <name type="common">Flat porcelain crab</name>
    <dbReference type="NCBI Taxonomy" id="88211"/>
    <lineage>
        <taxon>Eukaryota</taxon>
        <taxon>Metazoa</taxon>
        <taxon>Ecdysozoa</taxon>
        <taxon>Arthropoda</taxon>
        <taxon>Crustacea</taxon>
        <taxon>Multicrustacea</taxon>
        <taxon>Malacostraca</taxon>
        <taxon>Eumalacostraca</taxon>
        <taxon>Eucarida</taxon>
        <taxon>Decapoda</taxon>
        <taxon>Pleocyemata</taxon>
        <taxon>Anomura</taxon>
        <taxon>Galatheoidea</taxon>
        <taxon>Porcellanidae</taxon>
        <taxon>Petrolisthes</taxon>
    </lineage>
</organism>
<evidence type="ECO:0000313" key="2">
    <source>
        <dbReference type="EMBL" id="KAK3887589.1"/>
    </source>
</evidence>
<evidence type="ECO:0000256" key="1">
    <source>
        <dbReference type="SAM" id="MobiDB-lite"/>
    </source>
</evidence>
<evidence type="ECO:0000313" key="3">
    <source>
        <dbReference type="Proteomes" id="UP001286313"/>
    </source>
</evidence>
<name>A0AAE1KWK7_PETCI</name>
<dbReference type="Proteomes" id="UP001286313">
    <property type="component" value="Unassembled WGS sequence"/>
</dbReference>
<keyword evidence="3" id="KW-1185">Reference proteome</keyword>
<dbReference type="EMBL" id="JAWQEG010000621">
    <property type="protein sequence ID" value="KAK3887589.1"/>
    <property type="molecule type" value="Genomic_DNA"/>
</dbReference>
<sequence>MTDFDDAAVVRELVPTNIGRMTNQQLKRALTAVLGTERTTEPSNALLLVELRSLREELAEMKGLAQNVERVGDEETRKSQRSSEKTTSHHRGEPAEEGCLTCGKEFEKCSGTAVNCVHQKGHASSYTDAEGQIWLQLSWWPKLKLGVYIPPDDSPDYQASQFGELAARTNETEKVMVMGDLHARLLQKLRKSICHELVDMEGMARELNNLTPPEVNESSDVQAALVAGCNILMDCARRHTAWHADHSRSWDEDQPRWQRLLSKNDCKTIWKAIDWKGKVQDDEVKKPPENEFKEHLE</sequence>
<gene>
    <name evidence="2" type="ORF">Pcinc_008293</name>
</gene>
<feature type="compositionally biased region" description="Basic and acidic residues" evidence="1">
    <location>
        <begin position="70"/>
        <end position="94"/>
    </location>
</feature>
<dbReference type="AlphaFoldDB" id="A0AAE1KWK7"/>
<reference evidence="2" key="1">
    <citation type="submission" date="2023-10" db="EMBL/GenBank/DDBJ databases">
        <title>Genome assemblies of two species of porcelain crab, Petrolisthes cinctipes and Petrolisthes manimaculis (Anomura: Porcellanidae).</title>
        <authorList>
            <person name="Angst P."/>
        </authorList>
    </citation>
    <scope>NUCLEOTIDE SEQUENCE</scope>
    <source>
        <strain evidence="2">PB745_01</strain>
        <tissue evidence="2">Gill</tissue>
    </source>
</reference>
<protein>
    <submittedName>
        <fullName evidence="2">Uncharacterized protein</fullName>
    </submittedName>
</protein>
<comment type="caution">
    <text evidence="2">The sequence shown here is derived from an EMBL/GenBank/DDBJ whole genome shotgun (WGS) entry which is preliminary data.</text>
</comment>
<proteinExistence type="predicted"/>
<accession>A0AAE1KWK7</accession>
<feature type="region of interest" description="Disordered" evidence="1">
    <location>
        <begin position="65"/>
        <end position="97"/>
    </location>
</feature>